<reference evidence="2 3" key="1">
    <citation type="submission" date="2020-10" db="EMBL/GenBank/DDBJ databases">
        <title>Aquamicrobium zhengzhouensis sp. nov., a exopolysaccharide producing bacterium isolated from farmland soil.</title>
        <authorList>
            <person name="Wang X."/>
        </authorList>
    </citation>
    <scope>NUCLEOTIDE SEQUENCE [LARGE SCALE GENOMIC DNA]</scope>
    <source>
        <strain evidence="3">cd-1</strain>
    </source>
</reference>
<feature type="region of interest" description="Disordered" evidence="1">
    <location>
        <begin position="29"/>
        <end position="58"/>
    </location>
</feature>
<organism evidence="2 3">
    <name type="scientific">Aquamicrobium zhengzhouense</name>
    <dbReference type="NCBI Taxonomy" id="2781738"/>
    <lineage>
        <taxon>Bacteria</taxon>
        <taxon>Pseudomonadati</taxon>
        <taxon>Pseudomonadota</taxon>
        <taxon>Alphaproteobacteria</taxon>
        <taxon>Hyphomicrobiales</taxon>
        <taxon>Phyllobacteriaceae</taxon>
        <taxon>Aquamicrobium</taxon>
    </lineage>
</organism>
<accession>A0ABS0S6Y7</accession>
<comment type="caution">
    <text evidence="2">The sequence shown here is derived from an EMBL/GenBank/DDBJ whole genome shotgun (WGS) entry which is preliminary data.</text>
</comment>
<evidence type="ECO:0000313" key="2">
    <source>
        <dbReference type="EMBL" id="MBI1619063.1"/>
    </source>
</evidence>
<sequence>MIVIKASGAPDVKSLKKLARSLGAEDSDISIEDLGPAQSASPAKKAGKPSVSTLPGATVSARTQAAMELLRPVEIERSGQYELS</sequence>
<proteinExistence type="predicted"/>
<dbReference type="EMBL" id="JADGMQ010000001">
    <property type="protein sequence ID" value="MBI1619063.1"/>
    <property type="molecule type" value="Genomic_DNA"/>
</dbReference>
<gene>
    <name evidence="2" type="ORF">IOD40_00080</name>
</gene>
<dbReference type="RefSeq" id="WP_198473069.1">
    <property type="nucleotide sequence ID" value="NZ_JADGMQ010000001.1"/>
</dbReference>
<name>A0ABS0S6Y7_9HYPH</name>
<keyword evidence="3" id="KW-1185">Reference proteome</keyword>
<evidence type="ECO:0000256" key="1">
    <source>
        <dbReference type="SAM" id="MobiDB-lite"/>
    </source>
</evidence>
<dbReference type="Proteomes" id="UP000601789">
    <property type="component" value="Unassembled WGS sequence"/>
</dbReference>
<protein>
    <submittedName>
        <fullName evidence="2">Uncharacterized protein</fullName>
    </submittedName>
</protein>
<evidence type="ECO:0000313" key="3">
    <source>
        <dbReference type="Proteomes" id="UP000601789"/>
    </source>
</evidence>